<sequence length="377" mass="42542">MTMPKTRFTAQFLTRFLFVALCTVVECRAARSWAAEKNMSEVSNERSSISLLEESADPVAFSSQRMAAARAIENKRRDRLFEDKVSQYLAGQALEVAKQKMKTEKGYPRTRNISIRTKYFDDFLEHVSVEHGIEQIVLVGAGMDTRAFRLALAPQLKEQTPKRYDWLWRRGKNRRQLTAGEDSIVSVPSRCFYEVDQEKVLEEKEKLMALLPRKLKLKHRRKSVYFDLTNGNFKKMLLESGFDPTMPSVWILEGLSMYLSEAQNIALLEQIASLCLHSASFVGLSFVNTKAVENAQNSQSPLMQQWVFGTDSLGDLLSKLESPPKFHIISTVNLGDPGGYPTGASYHAYARRPNPAGTGGQVTYALLRCASNQGDYT</sequence>
<dbReference type="PANTHER" id="PTHR43619:SF2">
    <property type="entry name" value="S-ADENOSYL-L-METHIONINE-DEPENDENT METHYLTRANSFERASES SUPERFAMILY PROTEIN"/>
    <property type="match status" value="1"/>
</dbReference>
<dbReference type="AlphaFoldDB" id="A0A7S3UT70"/>
<keyword evidence="1" id="KW-0489">Methyltransferase</keyword>
<keyword evidence="3" id="KW-0732">Signal</keyword>
<dbReference type="Pfam" id="PF04072">
    <property type="entry name" value="LCM"/>
    <property type="match status" value="2"/>
</dbReference>
<dbReference type="InterPro" id="IPR007213">
    <property type="entry name" value="Ppm1/Ppm2/Tcmp"/>
</dbReference>
<accession>A0A7S3UT70</accession>
<dbReference type="GO" id="GO:0008168">
    <property type="term" value="F:methyltransferase activity"/>
    <property type="evidence" value="ECO:0007669"/>
    <property type="project" value="UniProtKB-KW"/>
</dbReference>
<gene>
    <name evidence="4" type="ORF">HAKA00212_LOCUS3106</name>
</gene>
<organism evidence="4">
    <name type="scientific">Heterosigma akashiwo</name>
    <name type="common">Chromophytic alga</name>
    <name type="synonym">Heterosigma carterae</name>
    <dbReference type="NCBI Taxonomy" id="2829"/>
    <lineage>
        <taxon>Eukaryota</taxon>
        <taxon>Sar</taxon>
        <taxon>Stramenopiles</taxon>
        <taxon>Ochrophyta</taxon>
        <taxon>Raphidophyceae</taxon>
        <taxon>Chattonellales</taxon>
        <taxon>Chattonellaceae</taxon>
        <taxon>Heterosigma</taxon>
    </lineage>
</organism>
<dbReference type="GO" id="GO:0032259">
    <property type="term" value="P:methylation"/>
    <property type="evidence" value="ECO:0007669"/>
    <property type="project" value="UniProtKB-KW"/>
</dbReference>
<dbReference type="Gene3D" id="3.40.50.150">
    <property type="entry name" value="Vaccinia Virus protein VP39"/>
    <property type="match status" value="1"/>
</dbReference>
<proteinExistence type="predicted"/>
<evidence type="ECO:0000313" key="4">
    <source>
        <dbReference type="EMBL" id="CAE0624439.1"/>
    </source>
</evidence>
<protein>
    <submittedName>
        <fullName evidence="4">Uncharacterized protein</fullName>
    </submittedName>
</protein>
<feature type="signal peptide" evidence="3">
    <location>
        <begin position="1"/>
        <end position="29"/>
    </location>
</feature>
<dbReference type="EMBL" id="HBIU01007896">
    <property type="protein sequence ID" value="CAE0624439.1"/>
    <property type="molecule type" value="Transcribed_RNA"/>
</dbReference>
<dbReference type="PANTHER" id="PTHR43619">
    <property type="entry name" value="S-ADENOSYL-L-METHIONINE-DEPENDENT METHYLTRANSFERASE YKTD-RELATED"/>
    <property type="match status" value="1"/>
</dbReference>
<reference evidence="4" key="1">
    <citation type="submission" date="2021-01" db="EMBL/GenBank/DDBJ databases">
        <authorList>
            <person name="Corre E."/>
            <person name="Pelletier E."/>
            <person name="Niang G."/>
            <person name="Scheremetjew M."/>
            <person name="Finn R."/>
            <person name="Kale V."/>
            <person name="Holt S."/>
            <person name="Cochrane G."/>
            <person name="Meng A."/>
            <person name="Brown T."/>
            <person name="Cohen L."/>
        </authorList>
    </citation>
    <scope>NUCLEOTIDE SEQUENCE</scope>
    <source>
        <strain evidence="4">CCMP3107</strain>
    </source>
</reference>
<evidence type="ECO:0000256" key="1">
    <source>
        <dbReference type="ARBA" id="ARBA00022603"/>
    </source>
</evidence>
<keyword evidence="2" id="KW-0808">Transferase</keyword>
<dbReference type="InterPro" id="IPR029063">
    <property type="entry name" value="SAM-dependent_MTases_sf"/>
</dbReference>
<evidence type="ECO:0000256" key="3">
    <source>
        <dbReference type="SAM" id="SignalP"/>
    </source>
</evidence>
<evidence type="ECO:0000256" key="2">
    <source>
        <dbReference type="ARBA" id="ARBA00022679"/>
    </source>
</evidence>
<name>A0A7S3UT70_HETAK</name>
<dbReference type="SUPFAM" id="SSF53335">
    <property type="entry name" value="S-adenosyl-L-methionine-dependent methyltransferases"/>
    <property type="match status" value="1"/>
</dbReference>
<feature type="chain" id="PRO_5031125235" evidence="3">
    <location>
        <begin position="30"/>
        <end position="377"/>
    </location>
</feature>